<name>A0A2Z7CFI9_9LAMI</name>
<organism evidence="1 2">
    <name type="scientific">Dorcoceras hygrometricum</name>
    <dbReference type="NCBI Taxonomy" id="472368"/>
    <lineage>
        <taxon>Eukaryota</taxon>
        <taxon>Viridiplantae</taxon>
        <taxon>Streptophyta</taxon>
        <taxon>Embryophyta</taxon>
        <taxon>Tracheophyta</taxon>
        <taxon>Spermatophyta</taxon>
        <taxon>Magnoliopsida</taxon>
        <taxon>eudicotyledons</taxon>
        <taxon>Gunneridae</taxon>
        <taxon>Pentapetalae</taxon>
        <taxon>asterids</taxon>
        <taxon>lamiids</taxon>
        <taxon>Lamiales</taxon>
        <taxon>Gesneriaceae</taxon>
        <taxon>Didymocarpoideae</taxon>
        <taxon>Trichosporeae</taxon>
        <taxon>Loxocarpinae</taxon>
        <taxon>Dorcoceras</taxon>
    </lineage>
</organism>
<accession>A0A2Z7CFI9</accession>
<reference evidence="1 2" key="1">
    <citation type="journal article" date="2015" name="Proc. Natl. Acad. Sci. U.S.A.">
        <title>The resurrection genome of Boea hygrometrica: A blueprint for survival of dehydration.</title>
        <authorList>
            <person name="Xiao L."/>
            <person name="Yang G."/>
            <person name="Zhang L."/>
            <person name="Yang X."/>
            <person name="Zhao S."/>
            <person name="Ji Z."/>
            <person name="Zhou Q."/>
            <person name="Hu M."/>
            <person name="Wang Y."/>
            <person name="Chen M."/>
            <person name="Xu Y."/>
            <person name="Jin H."/>
            <person name="Xiao X."/>
            <person name="Hu G."/>
            <person name="Bao F."/>
            <person name="Hu Y."/>
            <person name="Wan P."/>
            <person name="Li L."/>
            <person name="Deng X."/>
            <person name="Kuang T."/>
            <person name="Xiang C."/>
            <person name="Zhu J.K."/>
            <person name="Oliver M.J."/>
            <person name="He Y."/>
        </authorList>
    </citation>
    <scope>NUCLEOTIDE SEQUENCE [LARGE SCALE GENOMIC DNA]</scope>
    <source>
        <strain evidence="2">cv. XS01</strain>
    </source>
</reference>
<evidence type="ECO:0000313" key="2">
    <source>
        <dbReference type="Proteomes" id="UP000250235"/>
    </source>
</evidence>
<sequence length="200" mass="22100">MSRLFPRSNSSFLLRSGTSLQAKVVRLRDETYLIDAGVGAPRVCTANELIGAPNSSEKTTHFSNRVGFLNPSSGDSSVKMQMLERCFIDLVTGDPRAKERAAARFADAVGQNDAVEGEVKLLLPRKFRKYRALMELKKIYQKNGRVKGFVAEKVRGGYSVAIAGYLAFLPNRAHAFSHNSGDRFYIESINPNNIVVVRAS</sequence>
<protein>
    <recommendedName>
        <fullName evidence="3">Ribosomal protein S1</fullName>
    </recommendedName>
</protein>
<proteinExistence type="predicted"/>
<dbReference type="AlphaFoldDB" id="A0A2Z7CFI9"/>
<dbReference type="Proteomes" id="UP000250235">
    <property type="component" value="Unassembled WGS sequence"/>
</dbReference>
<gene>
    <name evidence="1" type="ORF">F511_26724</name>
</gene>
<evidence type="ECO:0000313" key="1">
    <source>
        <dbReference type="EMBL" id="KZV45698.1"/>
    </source>
</evidence>
<dbReference type="EMBL" id="KQ996029">
    <property type="protein sequence ID" value="KZV45698.1"/>
    <property type="molecule type" value="Genomic_DNA"/>
</dbReference>
<keyword evidence="2" id="KW-1185">Reference proteome</keyword>
<dbReference type="OrthoDB" id="1702147at2759"/>
<evidence type="ECO:0008006" key="3">
    <source>
        <dbReference type="Google" id="ProtNLM"/>
    </source>
</evidence>